<dbReference type="SUPFAM" id="SSF54791">
    <property type="entry name" value="Eukaryotic type KH-domain (KH-domain type I)"/>
    <property type="match status" value="1"/>
</dbReference>
<sequence length="144" mass="16607">MVDPYLVKRSNIHFHYIESLGIDLIIGGNGFIWVGEHVQEQDPMIVDNKMIKRSPLETQKSIVRIGNAIRALSNQGFTLTLEVIMETINLSNMENIDVHDMLGSEFHVFLAENEAERRIRPAYRKNVKAPSKAFVMFFFVARWT</sequence>
<evidence type="ECO:0000259" key="1">
    <source>
        <dbReference type="Pfam" id="PF15985"/>
    </source>
</evidence>
<dbReference type="Pfam" id="PF15985">
    <property type="entry name" value="KH_6"/>
    <property type="match status" value="1"/>
</dbReference>
<organism evidence="2 3">
    <name type="scientific">Arabidopsis thaliana</name>
    <name type="common">Mouse-ear cress</name>
    <dbReference type="NCBI Taxonomy" id="3702"/>
    <lineage>
        <taxon>Eukaryota</taxon>
        <taxon>Viridiplantae</taxon>
        <taxon>Streptophyta</taxon>
        <taxon>Embryophyta</taxon>
        <taxon>Tracheophyta</taxon>
        <taxon>Spermatophyta</taxon>
        <taxon>Magnoliopsida</taxon>
        <taxon>eudicotyledons</taxon>
        <taxon>Gunneridae</taxon>
        <taxon>Pentapetalae</taxon>
        <taxon>rosids</taxon>
        <taxon>malvids</taxon>
        <taxon>Brassicales</taxon>
        <taxon>Brassicaceae</taxon>
        <taxon>Camelineae</taxon>
        <taxon>Arabidopsis</taxon>
    </lineage>
</organism>
<gene>
    <name evidence="2" type="ORF">AN1_LOCUS4829</name>
</gene>
<protein>
    <recommendedName>
        <fullName evidence="1">K Homology domain-containing protein</fullName>
    </recommendedName>
</protein>
<dbReference type="EMBL" id="CACRSJ010000104">
    <property type="protein sequence ID" value="VYS49350.1"/>
    <property type="molecule type" value="Genomic_DNA"/>
</dbReference>
<feature type="domain" description="K Homology" evidence="1">
    <location>
        <begin position="2"/>
        <end position="38"/>
    </location>
</feature>
<dbReference type="InterPro" id="IPR036612">
    <property type="entry name" value="KH_dom_type_1_sf"/>
</dbReference>
<dbReference type="Proteomes" id="UP000426265">
    <property type="component" value="Unassembled WGS sequence"/>
</dbReference>
<dbReference type="CDD" id="cd22525">
    <property type="entry name" value="KH-I_Rrp4_eukar"/>
    <property type="match status" value="1"/>
</dbReference>
<proteinExistence type="predicted"/>
<dbReference type="InterPro" id="IPR004088">
    <property type="entry name" value="KH_dom_type_1"/>
</dbReference>
<dbReference type="GO" id="GO:0003723">
    <property type="term" value="F:RNA binding"/>
    <property type="evidence" value="ECO:0007669"/>
    <property type="project" value="InterPro"/>
</dbReference>
<reference evidence="2 3" key="1">
    <citation type="submission" date="2019-11" db="EMBL/GenBank/DDBJ databases">
        <authorList>
            <person name="Jiao W.-B."/>
            <person name="Schneeberger K."/>
        </authorList>
    </citation>
    <scope>NUCLEOTIDE SEQUENCE [LARGE SCALE GENOMIC DNA]</scope>
    <source>
        <strain evidence="3">cv. An-1</strain>
    </source>
</reference>
<evidence type="ECO:0000313" key="3">
    <source>
        <dbReference type="Proteomes" id="UP000426265"/>
    </source>
</evidence>
<dbReference type="ExpressionAtlas" id="A0A654EKU8">
    <property type="expression patterns" value="baseline and differential"/>
</dbReference>
<evidence type="ECO:0000313" key="2">
    <source>
        <dbReference type="EMBL" id="VYS49350.1"/>
    </source>
</evidence>
<accession>A0A654EKU8</accession>
<dbReference type="AlphaFoldDB" id="A0A654EKU8"/>
<name>A0A654EKU8_ARATH</name>